<proteinExistence type="predicted"/>
<evidence type="ECO:0000313" key="2">
    <source>
        <dbReference type="Proteomes" id="UP000569329"/>
    </source>
</evidence>
<organism evidence="1 2">
    <name type="scientific">Halosaccharopolyspora lacisalsi</name>
    <dbReference type="NCBI Taxonomy" id="1000566"/>
    <lineage>
        <taxon>Bacteria</taxon>
        <taxon>Bacillati</taxon>
        <taxon>Actinomycetota</taxon>
        <taxon>Actinomycetes</taxon>
        <taxon>Pseudonocardiales</taxon>
        <taxon>Pseudonocardiaceae</taxon>
        <taxon>Halosaccharopolyspora</taxon>
    </lineage>
</organism>
<dbReference type="InterPro" id="IPR037175">
    <property type="entry name" value="KFase_sf"/>
</dbReference>
<dbReference type="Proteomes" id="UP000569329">
    <property type="component" value="Unassembled WGS sequence"/>
</dbReference>
<comment type="caution">
    <text evidence="1">The sequence shown here is derived from an EMBL/GenBank/DDBJ whole genome shotgun (WGS) entry which is preliminary data.</text>
</comment>
<dbReference type="InterPro" id="IPR007325">
    <property type="entry name" value="KFase/CYL"/>
</dbReference>
<dbReference type="PANTHER" id="PTHR31118">
    <property type="entry name" value="CYCLASE-LIKE PROTEIN 2"/>
    <property type="match status" value="1"/>
</dbReference>
<protein>
    <submittedName>
        <fullName evidence="1">Kynurenine formamidase</fullName>
    </submittedName>
</protein>
<evidence type="ECO:0000313" key="1">
    <source>
        <dbReference type="EMBL" id="MBA8826337.1"/>
    </source>
</evidence>
<dbReference type="GO" id="GO:0004061">
    <property type="term" value="F:arylformamidase activity"/>
    <property type="evidence" value="ECO:0007669"/>
    <property type="project" value="InterPro"/>
</dbReference>
<reference evidence="1 2" key="1">
    <citation type="submission" date="2020-07" db="EMBL/GenBank/DDBJ databases">
        <title>Sequencing the genomes of 1000 actinobacteria strains.</title>
        <authorList>
            <person name="Klenk H.-P."/>
        </authorList>
    </citation>
    <scope>NUCLEOTIDE SEQUENCE [LARGE SCALE GENOMIC DNA]</scope>
    <source>
        <strain evidence="1 2">DSM 45975</strain>
    </source>
</reference>
<keyword evidence="2" id="KW-1185">Reference proteome</keyword>
<dbReference type="EMBL" id="JACGWZ010000005">
    <property type="protein sequence ID" value="MBA8826337.1"/>
    <property type="molecule type" value="Genomic_DNA"/>
</dbReference>
<dbReference type="SUPFAM" id="SSF102198">
    <property type="entry name" value="Putative cyclase"/>
    <property type="match status" value="1"/>
</dbReference>
<dbReference type="GO" id="GO:0019441">
    <property type="term" value="P:L-tryptophan catabolic process to kynurenine"/>
    <property type="evidence" value="ECO:0007669"/>
    <property type="project" value="InterPro"/>
</dbReference>
<dbReference type="Gene3D" id="3.50.30.50">
    <property type="entry name" value="Putative cyclase"/>
    <property type="match status" value="1"/>
</dbReference>
<dbReference type="Pfam" id="PF04199">
    <property type="entry name" value="Cyclase"/>
    <property type="match status" value="1"/>
</dbReference>
<dbReference type="PANTHER" id="PTHR31118:SF32">
    <property type="entry name" value="KYNURENINE FORMAMIDASE"/>
    <property type="match status" value="1"/>
</dbReference>
<dbReference type="AlphaFoldDB" id="A0A839E3N2"/>
<sequence>MNRVCDDRLMRLVDLSHVIDDGMVTYPGLPGPEISAHLGFDESHEHYSAGTEFAIGRIDMVANTGTYLDTPAHRFRAGHDLHQLPLDRCAMLPALVVEGGGAIGAEEFDGVTVEGCAVLLRTGWDRHWGTARYGESDHPHLTGAGARSLVAGGAALVGIDAVNIDDTSTGERPAHTVLLEAGTPVVEHLTGLDALPATGAHFTAVPPRIRGLATFPVRAFAAVP</sequence>
<accession>A0A839E3N2</accession>
<gene>
    <name evidence="1" type="ORF">FHX42_003713</name>
</gene>
<name>A0A839E3N2_9PSEU</name>